<keyword evidence="9" id="KW-0964">Secreted</keyword>
<evidence type="ECO:0000313" key="15">
    <source>
        <dbReference type="Proteomes" id="UP000315369"/>
    </source>
</evidence>
<dbReference type="OrthoDB" id="5378341at2"/>
<evidence type="ECO:0000259" key="13">
    <source>
        <dbReference type="Pfam" id="PF07504"/>
    </source>
</evidence>
<keyword evidence="5 9" id="KW-0378">Hydrolase</keyword>
<keyword evidence="7 9" id="KW-0482">Metalloprotease</keyword>
<evidence type="ECO:0000256" key="4">
    <source>
        <dbReference type="ARBA" id="ARBA00022729"/>
    </source>
</evidence>
<dbReference type="PRINTS" id="PR00730">
    <property type="entry name" value="THERMOLYSIN"/>
</dbReference>
<feature type="domain" description="FTP" evidence="13">
    <location>
        <begin position="153"/>
        <end position="202"/>
    </location>
</feature>
<dbReference type="InterPro" id="IPR011096">
    <property type="entry name" value="FTP_domain"/>
</dbReference>
<dbReference type="InterPro" id="IPR027268">
    <property type="entry name" value="Peptidase_M4/M1_CTD_sf"/>
</dbReference>
<feature type="active site" evidence="8">
    <location>
        <position position="394"/>
    </location>
</feature>
<evidence type="ECO:0000256" key="9">
    <source>
        <dbReference type="RuleBase" id="RU366073"/>
    </source>
</evidence>
<keyword evidence="15" id="KW-1185">Reference proteome</keyword>
<dbReference type="GO" id="GO:0005576">
    <property type="term" value="C:extracellular region"/>
    <property type="evidence" value="ECO:0007669"/>
    <property type="project" value="UniProtKB-SubCell"/>
</dbReference>
<evidence type="ECO:0000256" key="1">
    <source>
        <dbReference type="ARBA" id="ARBA00009388"/>
    </source>
</evidence>
<dbReference type="Gene3D" id="3.10.450.490">
    <property type="match status" value="1"/>
</dbReference>
<comment type="caution">
    <text evidence="14">The sequence shown here is derived from an EMBL/GenBank/DDBJ whole genome shotgun (WGS) entry which is preliminary data.</text>
</comment>
<protein>
    <recommendedName>
        <fullName evidence="9">Neutral metalloproteinase</fullName>
        <ecNumber evidence="9">3.4.24.-</ecNumber>
    </recommendedName>
</protein>
<keyword evidence="6 9" id="KW-0862">Zinc</keyword>
<dbReference type="GO" id="GO:0006508">
    <property type="term" value="P:proteolysis"/>
    <property type="evidence" value="ECO:0007669"/>
    <property type="project" value="UniProtKB-KW"/>
</dbReference>
<evidence type="ECO:0000313" key="14">
    <source>
        <dbReference type="EMBL" id="TQF14908.1"/>
    </source>
</evidence>
<evidence type="ECO:0000256" key="3">
    <source>
        <dbReference type="ARBA" id="ARBA00022723"/>
    </source>
</evidence>
<comment type="subcellular location">
    <subcellularLocation>
        <location evidence="9">Secreted</location>
    </subcellularLocation>
</comment>
<dbReference type="PANTHER" id="PTHR33794">
    <property type="entry name" value="BACILLOLYSIN"/>
    <property type="match status" value="1"/>
</dbReference>
<dbReference type="InterPro" id="IPR050728">
    <property type="entry name" value="Zinc_Metalloprotease_M4"/>
</dbReference>
<keyword evidence="2 9" id="KW-0645">Protease</keyword>
<dbReference type="GO" id="GO:0046872">
    <property type="term" value="F:metal ion binding"/>
    <property type="evidence" value="ECO:0007669"/>
    <property type="project" value="UniProtKB-UniRule"/>
</dbReference>
<feature type="active site" description="Proton donor" evidence="8">
    <location>
        <position position="487"/>
    </location>
</feature>
<feature type="region of interest" description="Disordered" evidence="10">
    <location>
        <begin position="25"/>
        <end position="46"/>
    </location>
</feature>
<feature type="domain" description="Peptidase M4 C-terminal" evidence="12">
    <location>
        <begin position="404"/>
        <end position="573"/>
    </location>
</feature>
<dbReference type="Pfam" id="PF01447">
    <property type="entry name" value="Peptidase_M4"/>
    <property type="match status" value="1"/>
</dbReference>
<feature type="domain" description="Peptidase M4" evidence="11">
    <location>
        <begin position="291"/>
        <end position="401"/>
    </location>
</feature>
<evidence type="ECO:0000256" key="2">
    <source>
        <dbReference type="ARBA" id="ARBA00022670"/>
    </source>
</evidence>
<dbReference type="PANTHER" id="PTHR33794:SF1">
    <property type="entry name" value="BACILLOLYSIN"/>
    <property type="match status" value="1"/>
</dbReference>
<evidence type="ECO:0000259" key="11">
    <source>
        <dbReference type="Pfam" id="PF01447"/>
    </source>
</evidence>
<evidence type="ECO:0000256" key="10">
    <source>
        <dbReference type="SAM" id="MobiDB-lite"/>
    </source>
</evidence>
<evidence type="ECO:0000256" key="8">
    <source>
        <dbReference type="PIRSR" id="PIRSR623612-1"/>
    </source>
</evidence>
<dbReference type="Proteomes" id="UP000315369">
    <property type="component" value="Unassembled WGS sequence"/>
</dbReference>
<comment type="similarity">
    <text evidence="1 9">Belongs to the peptidase M4 family.</text>
</comment>
<keyword evidence="3" id="KW-0479">Metal-binding</keyword>
<dbReference type="Pfam" id="PF02868">
    <property type="entry name" value="Peptidase_M4_C"/>
    <property type="match status" value="1"/>
</dbReference>
<dbReference type="InterPro" id="IPR001570">
    <property type="entry name" value="Peptidase_M4_C_domain"/>
</dbReference>
<evidence type="ECO:0000259" key="12">
    <source>
        <dbReference type="Pfam" id="PF02868"/>
    </source>
</evidence>
<name>A0A540X0V4_9BACT</name>
<gene>
    <name evidence="14" type="ORF">FJV41_16470</name>
</gene>
<dbReference type="Pfam" id="PF07504">
    <property type="entry name" value="FTP"/>
    <property type="match status" value="1"/>
</dbReference>
<evidence type="ECO:0000256" key="5">
    <source>
        <dbReference type="ARBA" id="ARBA00022801"/>
    </source>
</evidence>
<proteinExistence type="inferred from homology"/>
<reference evidence="14 15" key="1">
    <citation type="submission" date="2019-06" db="EMBL/GenBank/DDBJ databases">
        <authorList>
            <person name="Livingstone P."/>
            <person name="Whitworth D."/>
        </authorList>
    </citation>
    <scope>NUCLEOTIDE SEQUENCE [LARGE SCALE GENOMIC DNA]</scope>
    <source>
        <strain evidence="14 15">AM401</strain>
    </source>
</reference>
<evidence type="ECO:0000256" key="7">
    <source>
        <dbReference type="ARBA" id="ARBA00023049"/>
    </source>
</evidence>
<dbReference type="Gene3D" id="1.10.390.10">
    <property type="entry name" value="Neutral Protease Domain 2"/>
    <property type="match status" value="1"/>
</dbReference>
<dbReference type="GO" id="GO:0004222">
    <property type="term" value="F:metalloendopeptidase activity"/>
    <property type="evidence" value="ECO:0007669"/>
    <property type="project" value="UniProtKB-UniRule"/>
</dbReference>
<comment type="function">
    <text evidence="9">Extracellular zinc metalloprotease.</text>
</comment>
<keyword evidence="4" id="KW-0732">Signal</keyword>
<organism evidence="14 15">
    <name type="scientific">Myxococcus llanfairpwllgwyngyllgogerychwyrndrobwllllantysiliogogogochensis</name>
    <dbReference type="NCBI Taxonomy" id="2590453"/>
    <lineage>
        <taxon>Bacteria</taxon>
        <taxon>Pseudomonadati</taxon>
        <taxon>Myxococcota</taxon>
        <taxon>Myxococcia</taxon>
        <taxon>Myxococcales</taxon>
        <taxon>Cystobacterineae</taxon>
        <taxon>Myxococcaceae</taxon>
        <taxon>Myxococcus</taxon>
    </lineage>
</organism>
<dbReference type="CDD" id="cd09597">
    <property type="entry name" value="M4_TLP"/>
    <property type="match status" value="1"/>
</dbReference>
<dbReference type="AlphaFoldDB" id="A0A540X0V4"/>
<evidence type="ECO:0000256" key="6">
    <source>
        <dbReference type="ARBA" id="ARBA00022833"/>
    </source>
</evidence>
<dbReference type="InterPro" id="IPR013856">
    <property type="entry name" value="Peptidase_M4_domain"/>
</dbReference>
<sequence>MGPGAPCPPRAEGASCVPKCQRGGLAHPSGAGWSRPRWSREATPTRRQERVVTRTWKQGLIGACCAVVGVACGDVPADPAEARDSTRQARQTRQDALAALGRVEVVDVGKDGTPSFIRGRLGTADTALAALKAGDALAPALRAIAPVFGLRAEELTVRSSRVDDLGFTHIRYDQTRQGIRVVGGELVLHVNTAGLVYAANGSARGAGEPATLARFPIDDVKRAALEGLDTLVVEGEPRFVYFLSAEGSLASAWEVTRAGTREDAPARDRVYVDAASGRVLDVQPLIHSAQNRRIHSANNQWTTPGTLRRIELGAATGDNHVDVNYDHVGTTYACYETIFGRDSFDDRGATITSTVHYGASYVNAYWDGIQIVFGDGDGVNSGQLGLDLDVVSHEITHAVTQYESGLVYRNESGALNESLSDIAAAICESWARGGAIDADVWKIGEDIWTPNIGGDALRYMDNPTRDGSSKDYYPERYTGTADNGGVHWNSGIQNLVFKLLVTGGTHPRGKTPINVAGVGMNRAAQTFYFAATNYYTSTTTMSQAKAYTVQAAQDRYDASVVNAVRDAWGAAGVP</sequence>
<comment type="cofactor">
    <cofactor evidence="9">
        <name>Zn(2+)</name>
        <dbReference type="ChEBI" id="CHEBI:29105"/>
    </cofactor>
</comment>
<dbReference type="SUPFAM" id="SSF55486">
    <property type="entry name" value="Metalloproteases ('zincins'), catalytic domain"/>
    <property type="match status" value="1"/>
</dbReference>
<dbReference type="InterPro" id="IPR023612">
    <property type="entry name" value="Peptidase_M4"/>
</dbReference>
<dbReference type="EC" id="3.4.24.-" evidence="9"/>
<accession>A0A540X0V4</accession>
<dbReference type="EMBL" id="VIFM01000056">
    <property type="protein sequence ID" value="TQF14908.1"/>
    <property type="molecule type" value="Genomic_DNA"/>
</dbReference>
<dbReference type="Gene3D" id="3.10.170.10">
    <property type="match status" value="1"/>
</dbReference>